<dbReference type="InterPro" id="IPR036457">
    <property type="entry name" value="PPM-type-like_dom_sf"/>
</dbReference>
<proteinExistence type="predicted"/>
<name>A0ABX9QQI0_9BACT</name>
<dbReference type="Gene3D" id="3.60.40.10">
    <property type="entry name" value="PPM-type phosphatase domain"/>
    <property type="match status" value="1"/>
</dbReference>
<keyword evidence="4" id="KW-1185">Reference proteome</keyword>
<accession>A0ABX9QQI0</accession>
<dbReference type="Proteomes" id="UP000278907">
    <property type="component" value="Unassembled WGS sequence"/>
</dbReference>
<organism evidence="3 4">
    <name type="scientific">Corallococcus praedator</name>
    <dbReference type="NCBI Taxonomy" id="2316724"/>
    <lineage>
        <taxon>Bacteria</taxon>
        <taxon>Pseudomonadati</taxon>
        <taxon>Myxococcota</taxon>
        <taxon>Myxococcia</taxon>
        <taxon>Myxococcales</taxon>
        <taxon>Cystobacterineae</taxon>
        <taxon>Myxococcaceae</taxon>
        <taxon>Corallococcus</taxon>
    </lineage>
</organism>
<gene>
    <name evidence="3" type="ORF">D7Y13_01940</name>
</gene>
<dbReference type="SMART" id="SM00332">
    <property type="entry name" value="PP2Cc"/>
    <property type="match status" value="1"/>
</dbReference>
<dbReference type="EMBL" id="RAWI01000007">
    <property type="protein sequence ID" value="RKI16725.1"/>
    <property type="molecule type" value="Genomic_DNA"/>
</dbReference>
<dbReference type="InterPro" id="IPR001932">
    <property type="entry name" value="PPM-type_phosphatase-like_dom"/>
</dbReference>
<evidence type="ECO:0000259" key="2">
    <source>
        <dbReference type="SMART" id="SM00332"/>
    </source>
</evidence>
<evidence type="ECO:0000259" key="1">
    <source>
        <dbReference type="SMART" id="SM00331"/>
    </source>
</evidence>
<feature type="domain" description="PPM-type phosphatase" evidence="2">
    <location>
        <begin position="6"/>
        <end position="212"/>
    </location>
</feature>
<protein>
    <submittedName>
        <fullName evidence="3">Serine/threonine protein phosphatase</fullName>
    </submittedName>
</protein>
<comment type="caution">
    <text evidence="3">The sequence shown here is derived from an EMBL/GenBank/DDBJ whole genome shotgun (WGS) entry which is preliminary data.</text>
</comment>
<dbReference type="Pfam" id="PF13672">
    <property type="entry name" value="PP2C_2"/>
    <property type="match status" value="1"/>
</dbReference>
<feature type="domain" description="PPM-type phosphatase" evidence="1">
    <location>
        <begin position="8"/>
        <end position="214"/>
    </location>
</feature>
<evidence type="ECO:0000313" key="3">
    <source>
        <dbReference type="EMBL" id="RKI16725.1"/>
    </source>
</evidence>
<sequence length="219" mass="23135">MTWEVRPMSDFETAWHVEPAGKAGADRVLVLTRGDATVLVVADGAGNSRRGAEAAEAVLRGVQDAVDAGADVEREETWRDVLVRCDAERVASGQGGETTALVACVTRRRVVGASVGDSELWLFQGGESTALTEHQHRKPLLGSGQARPVTFELAWRGGVLLGASDGLFKYVDLRRIQEHVSLADANAAVFALAALPRLASGALPDDVGLVLCRPSAPCP</sequence>
<evidence type="ECO:0000313" key="4">
    <source>
        <dbReference type="Proteomes" id="UP000278907"/>
    </source>
</evidence>
<dbReference type="SMART" id="SM00331">
    <property type="entry name" value="PP2C_SIG"/>
    <property type="match status" value="1"/>
</dbReference>
<dbReference type="SUPFAM" id="SSF81606">
    <property type="entry name" value="PP2C-like"/>
    <property type="match status" value="1"/>
</dbReference>
<reference evidence="3 4" key="1">
    <citation type="submission" date="2018-09" db="EMBL/GenBank/DDBJ databases">
        <authorList>
            <person name="Livingstone P.G."/>
            <person name="Whitworth D.E."/>
        </authorList>
    </citation>
    <scope>NUCLEOTIDE SEQUENCE [LARGE SCALE GENOMIC DNA]</scope>
    <source>
        <strain evidence="3 4">CA031B</strain>
    </source>
</reference>